<reference evidence="2 3" key="1">
    <citation type="submission" date="2017-02" db="EMBL/GenBank/DDBJ databases">
        <title>Amycolatopsis azurea DSM 43854 draft genome.</title>
        <authorList>
            <person name="Mayilraj S."/>
        </authorList>
    </citation>
    <scope>NUCLEOTIDE SEQUENCE [LARGE SCALE GENOMIC DNA]</scope>
    <source>
        <strain evidence="2 3">DSM 43854</strain>
    </source>
</reference>
<feature type="compositionally biased region" description="Low complexity" evidence="1">
    <location>
        <begin position="161"/>
        <end position="177"/>
    </location>
</feature>
<keyword evidence="3" id="KW-1185">Reference proteome</keyword>
<proteinExistence type="predicted"/>
<comment type="caution">
    <text evidence="2">The sequence shown here is derived from an EMBL/GenBank/DDBJ whole genome shotgun (WGS) entry which is preliminary data.</text>
</comment>
<evidence type="ECO:0000313" key="3">
    <source>
        <dbReference type="Proteomes" id="UP000188551"/>
    </source>
</evidence>
<organism evidence="2 3">
    <name type="scientific">Amycolatopsis azurea DSM 43854</name>
    <dbReference type="NCBI Taxonomy" id="1238180"/>
    <lineage>
        <taxon>Bacteria</taxon>
        <taxon>Bacillati</taxon>
        <taxon>Actinomycetota</taxon>
        <taxon>Actinomycetes</taxon>
        <taxon>Pseudonocardiales</taxon>
        <taxon>Pseudonocardiaceae</taxon>
        <taxon>Amycolatopsis</taxon>
    </lineage>
</organism>
<accession>A0ABX3JHS5</accession>
<name>A0ABX3JHS5_9PSEU</name>
<feature type="region of interest" description="Disordered" evidence="1">
    <location>
        <begin position="1"/>
        <end position="277"/>
    </location>
</feature>
<dbReference type="EMBL" id="MUXN01000005">
    <property type="protein sequence ID" value="OOC07285.1"/>
    <property type="molecule type" value="Genomic_DNA"/>
</dbReference>
<feature type="compositionally biased region" description="Low complexity" evidence="1">
    <location>
        <begin position="133"/>
        <end position="151"/>
    </location>
</feature>
<feature type="compositionally biased region" description="Pro residues" evidence="1">
    <location>
        <begin position="100"/>
        <end position="116"/>
    </location>
</feature>
<sequence length="277" mass="29753">MTDETESGQPQKTVAELLAQHGAQPEGGRRRRRRAADDEDEAPEPTRGRRAPSVSDTAPQAIIDRVSGDTPPPPNRPPRRSRPQDSGARPLPPQDTGARPVPPPQDSAPMPVPPNAATPTRQTPPVRPPAPPQEQSGYQQRPPQPPQQSGQFARPAPPQEQSGYQQRPPQPPQQSGQFVRPTPPQEQSGYQQRPPDSEGLPPRGRPRPAGPEETRGAVPPVRRRPEPPAGPPSAGLSARLDGLDAEPDDVQDQPGPMASGAFQTPPAQPARRRRPAA</sequence>
<dbReference type="Proteomes" id="UP000188551">
    <property type="component" value="Unassembled WGS sequence"/>
</dbReference>
<feature type="non-terminal residue" evidence="2">
    <location>
        <position position="277"/>
    </location>
</feature>
<evidence type="ECO:0000313" key="2">
    <source>
        <dbReference type="EMBL" id="OOC07285.1"/>
    </source>
</evidence>
<evidence type="ECO:0000256" key="1">
    <source>
        <dbReference type="SAM" id="MobiDB-lite"/>
    </source>
</evidence>
<protein>
    <recommendedName>
        <fullName evidence="4">Basic proline-rich protein</fullName>
    </recommendedName>
</protein>
<evidence type="ECO:0008006" key="4">
    <source>
        <dbReference type="Google" id="ProtNLM"/>
    </source>
</evidence>
<gene>
    <name evidence="2" type="ORF">B0293_07845</name>
</gene>